<comment type="similarity">
    <text evidence="1">Belongs to the UPF0235 family.</text>
</comment>
<dbReference type="HAMAP" id="MF_00634">
    <property type="entry name" value="UPF0235"/>
    <property type="match status" value="1"/>
</dbReference>
<proteinExistence type="inferred from homology"/>
<dbReference type="InterPro" id="IPR003746">
    <property type="entry name" value="DUF167"/>
</dbReference>
<dbReference type="Pfam" id="PF02594">
    <property type="entry name" value="DUF167"/>
    <property type="match status" value="1"/>
</dbReference>
<dbReference type="Gene3D" id="3.30.1200.10">
    <property type="entry name" value="YggU-like"/>
    <property type="match status" value="1"/>
</dbReference>
<sequence>MSSADPGCTLSIKAIPGAPRSEVCGWLGDHLKVKVQAPAVEGRANEALLRFLAESLGIPPRSVSLLRGDTARLKIVRIAGLGSDEVRRRLGV</sequence>
<dbReference type="AlphaFoldDB" id="A0A1J5SZ98"/>
<protein>
    <recommendedName>
        <fullName evidence="3">Protein containing DUF167</fullName>
    </recommendedName>
</protein>
<dbReference type="PANTHER" id="PTHR13420:SF7">
    <property type="entry name" value="UPF0235 PROTEIN C15ORF40"/>
    <property type="match status" value="1"/>
</dbReference>
<dbReference type="SUPFAM" id="SSF69786">
    <property type="entry name" value="YggU-like"/>
    <property type="match status" value="1"/>
</dbReference>
<dbReference type="NCBIfam" id="TIGR00251">
    <property type="entry name" value="DUF167 family protein"/>
    <property type="match status" value="1"/>
</dbReference>
<reference evidence="2" key="1">
    <citation type="submission" date="2016-10" db="EMBL/GenBank/DDBJ databases">
        <title>Sequence of Gallionella enrichment culture.</title>
        <authorList>
            <person name="Poehlein A."/>
            <person name="Muehling M."/>
            <person name="Daniel R."/>
        </authorList>
    </citation>
    <scope>NUCLEOTIDE SEQUENCE</scope>
</reference>
<evidence type="ECO:0008006" key="3">
    <source>
        <dbReference type="Google" id="ProtNLM"/>
    </source>
</evidence>
<name>A0A1J5SZ98_9ZZZZ</name>
<gene>
    <name evidence="2" type="ORF">GALL_85420</name>
</gene>
<dbReference type="PANTHER" id="PTHR13420">
    <property type="entry name" value="UPF0235 PROTEIN C15ORF40"/>
    <property type="match status" value="1"/>
</dbReference>
<evidence type="ECO:0000313" key="2">
    <source>
        <dbReference type="EMBL" id="OIR09309.1"/>
    </source>
</evidence>
<evidence type="ECO:0000256" key="1">
    <source>
        <dbReference type="ARBA" id="ARBA00010364"/>
    </source>
</evidence>
<dbReference type="SMART" id="SM01152">
    <property type="entry name" value="DUF167"/>
    <property type="match status" value="1"/>
</dbReference>
<dbReference type="InterPro" id="IPR036591">
    <property type="entry name" value="YggU-like_sf"/>
</dbReference>
<dbReference type="GO" id="GO:0005737">
    <property type="term" value="C:cytoplasm"/>
    <property type="evidence" value="ECO:0007669"/>
    <property type="project" value="TreeGrafter"/>
</dbReference>
<dbReference type="EMBL" id="MLJW01000027">
    <property type="protein sequence ID" value="OIR09309.1"/>
    <property type="molecule type" value="Genomic_DNA"/>
</dbReference>
<organism evidence="2">
    <name type="scientific">mine drainage metagenome</name>
    <dbReference type="NCBI Taxonomy" id="410659"/>
    <lineage>
        <taxon>unclassified sequences</taxon>
        <taxon>metagenomes</taxon>
        <taxon>ecological metagenomes</taxon>
    </lineage>
</organism>
<comment type="caution">
    <text evidence="2">The sequence shown here is derived from an EMBL/GenBank/DDBJ whole genome shotgun (WGS) entry which is preliminary data.</text>
</comment>
<accession>A0A1J5SZ98</accession>